<evidence type="ECO:0000313" key="11">
    <source>
        <dbReference type="EMBL" id="KAE8704997.1"/>
    </source>
</evidence>
<dbReference type="InterPro" id="IPR008422">
    <property type="entry name" value="KN_HD"/>
</dbReference>
<dbReference type="InterPro" id="IPR006563">
    <property type="entry name" value="POX_dom"/>
</dbReference>
<dbReference type="GO" id="GO:0003677">
    <property type="term" value="F:DNA binding"/>
    <property type="evidence" value="ECO:0007669"/>
    <property type="project" value="UniProtKB-UniRule"/>
</dbReference>
<dbReference type="GO" id="GO:0006355">
    <property type="term" value="P:regulation of DNA-templated transcription"/>
    <property type="evidence" value="ECO:0007669"/>
    <property type="project" value="InterPro"/>
</dbReference>
<feature type="compositionally biased region" description="Polar residues" evidence="9">
    <location>
        <begin position="417"/>
        <end position="432"/>
    </location>
</feature>
<accession>A0A6A3ANL5</accession>
<keyword evidence="12" id="KW-1185">Reference proteome</keyword>
<organism evidence="11 12">
    <name type="scientific">Hibiscus syriacus</name>
    <name type="common">Rose of Sharon</name>
    <dbReference type="NCBI Taxonomy" id="106335"/>
    <lineage>
        <taxon>Eukaryota</taxon>
        <taxon>Viridiplantae</taxon>
        <taxon>Streptophyta</taxon>
        <taxon>Embryophyta</taxon>
        <taxon>Tracheophyta</taxon>
        <taxon>Spermatophyta</taxon>
        <taxon>Magnoliopsida</taxon>
        <taxon>eudicotyledons</taxon>
        <taxon>Gunneridae</taxon>
        <taxon>Pentapetalae</taxon>
        <taxon>rosids</taxon>
        <taxon>malvids</taxon>
        <taxon>Malvales</taxon>
        <taxon>Malvaceae</taxon>
        <taxon>Malvoideae</taxon>
        <taxon>Hibiscus</taxon>
    </lineage>
</organism>
<feature type="domain" description="Homeobox" evidence="10">
    <location>
        <begin position="327"/>
        <end position="390"/>
    </location>
</feature>
<protein>
    <submittedName>
        <fullName evidence="11">BEL1-like homeodomain protein 2</fullName>
    </submittedName>
</protein>
<evidence type="ECO:0000256" key="1">
    <source>
        <dbReference type="ARBA" id="ARBA00004123"/>
    </source>
</evidence>
<comment type="similarity">
    <text evidence="2">Belongs to the TALE/BELL homeobox family.</text>
</comment>
<evidence type="ECO:0000256" key="7">
    <source>
        <dbReference type="ARBA" id="ARBA00023242"/>
    </source>
</evidence>
<feature type="DNA-binding region" description="Homeobox" evidence="8">
    <location>
        <begin position="329"/>
        <end position="391"/>
    </location>
</feature>
<keyword evidence="6" id="KW-0804">Transcription</keyword>
<name>A0A6A3ANL5_HIBSY</name>
<feature type="compositionally biased region" description="Basic and acidic residues" evidence="9">
    <location>
        <begin position="399"/>
        <end position="416"/>
    </location>
</feature>
<keyword evidence="3" id="KW-0805">Transcription regulation</keyword>
<dbReference type="InterPro" id="IPR050224">
    <property type="entry name" value="TALE_homeobox"/>
</dbReference>
<gene>
    <name evidence="11" type="ORF">F3Y22_tig00110430pilonHSYRG00098</name>
</gene>
<evidence type="ECO:0000313" key="12">
    <source>
        <dbReference type="Proteomes" id="UP000436088"/>
    </source>
</evidence>
<dbReference type="PROSITE" id="PS50071">
    <property type="entry name" value="HOMEOBOX_2"/>
    <property type="match status" value="1"/>
</dbReference>
<evidence type="ECO:0000256" key="2">
    <source>
        <dbReference type="ARBA" id="ARBA00006454"/>
    </source>
</evidence>
<dbReference type="CDD" id="cd00086">
    <property type="entry name" value="homeodomain"/>
    <property type="match status" value="1"/>
</dbReference>
<sequence>MNPTNSMYQAATAVFRSSNGFQLRVGGSESPPPLGEEESNALPVYETSGMLSEMFDVSSGIPAATASAELLDPALPPNYQAHGPAGESKSDFNHQQQLPNINADSAASTQLFLMNPLPRSPSSSTSLQVNNPSEIGGVLESQGLSLSLSSSFPHLEVKDGELPFYNQAHVGLGFSMGIVNVLRNSKYVRFAQELLEEFCSVGRGKLKKNKFSRNKTNPASSYPSGSSSLTNDLPPLSSTEKIEHQKRKVERRYKLYCEQVKMMVDSLDQVTGNGAAVPYTALAQQAMSRHFRRLKDSISAQLKRNYVVLGEKDGTPLNQMNGRMMEHEHGRPQRGLPERSVNILRAWLFEHFLHPYPSDAEKDLLARQTGLSRNQVSNWFINARVRLWKPMVEEMYGQETKEDERDGNNDKVKERSPNNSTNNAQTSTPCPTSVAASITTTAMENVRNHCYGKRNLHLNQQAMLLILRKQNRALP</sequence>
<feature type="region of interest" description="Disordered" evidence="9">
    <location>
        <begin position="210"/>
        <end position="245"/>
    </location>
</feature>
<dbReference type="Pfam" id="PF05920">
    <property type="entry name" value="Homeobox_KN"/>
    <property type="match status" value="1"/>
</dbReference>
<comment type="subcellular location">
    <subcellularLocation>
        <location evidence="1 8">Nucleus</location>
    </subcellularLocation>
</comment>
<reference evidence="11" key="1">
    <citation type="submission" date="2019-09" db="EMBL/GenBank/DDBJ databases">
        <title>Draft genome information of white flower Hibiscus syriacus.</title>
        <authorList>
            <person name="Kim Y.-M."/>
        </authorList>
    </citation>
    <scope>NUCLEOTIDE SEQUENCE [LARGE SCALE GENOMIC DNA]</scope>
    <source>
        <strain evidence="11">YM2019G1</strain>
    </source>
</reference>
<dbReference type="FunFam" id="1.10.10.60:FF:000083">
    <property type="entry name" value="BEL1-like homeodomain protein 4"/>
    <property type="match status" value="1"/>
</dbReference>
<evidence type="ECO:0000256" key="4">
    <source>
        <dbReference type="ARBA" id="ARBA00023125"/>
    </source>
</evidence>
<evidence type="ECO:0000256" key="9">
    <source>
        <dbReference type="SAM" id="MobiDB-lite"/>
    </source>
</evidence>
<dbReference type="GO" id="GO:0005634">
    <property type="term" value="C:nucleus"/>
    <property type="evidence" value="ECO:0007669"/>
    <property type="project" value="UniProtKB-SubCell"/>
</dbReference>
<dbReference type="PANTHER" id="PTHR11850">
    <property type="entry name" value="HOMEOBOX PROTEIN TRANSCRIPTION FACTORS"/>
    <property type="match status" value="1"/>
</dbReference>
<proteinExistence type="inferred from homology"/>
<dbReference type="Pfam" id="PF07526">
    <property type="entry name" value="POX"/>
    <property type="match status" value="1"/>
</dbReference>
<keyword evidence="7 8" id="KW-0539">Nucleus</keyword>
<evidence type="ECO:0000259" key="10">
    <source>
        <dbReference type="PROSITE" id="PS50071"/>
    </source>
</evidence>
<feature type="region of interest" description="Disordered" evidence="9">
    <location>
        <begin position="398"/>
        <end position="432"/>
    </location>
</feature>
<evidence type="ECO:0000256" key="6">
    <source>
        <dbReference type="ARBA" id="ARBA00023163"/>
    </source>
</evidence>
<dbReference type="EMBL" id="VEPZ02000983">
    <property type="protein sequence ID" value="KAE8704997.1"/>
    <property type="molecule type" value="Genomic_DNA"/>
</dbReference>
<dbReference type="InterPro" id="IPR001356">
    <property type="entry name" value="HD"/>
</dbReference>
<feature type="region of interest" description="Disordered" evidence="9">
    <location>
        <begin position="74"/>
        <end position="93"/>
    </location>
</feature>
<dbReference type="SMART" id="SM00574">
    <property type="entry name" value="POX"/>
    <property type="match status" value="1"/>
</dbReference>
<evidence type="ECO:0000256" key="8">
    <source>
        <dbReference type="PROSITE-ProRule" id="PRU00108"/>
    </source>
</evidence>
<evidence type="ECO:0000256" key="3">
    <source>
        <dbReference type="ARBA" id="ARBA00023015"/>
    </source>
</evidence>
<keyword evidence="5 8" id="KW-0371">Homeobox</keyword>
<dbReference type="SMART" id="SM00389">
    <property type="entry name" value="HOX"/>
    <property type="match status" value="1"/>
</dbReference>
<comment type="caution">
    <text evidence="11">The sequence shown here is derived from an EMBL/GenBank/DDBJ whole genome shotgun (WGS) entry which is preliminary data.</text>
</comment>
<dbReference type="InterPro" id="IPR009057">
    <property type="entry name" value="Homeodomain-like_sf"/>
</dbReference>
<dbReference type="SUPFAM" id="SSF46689">
    <property type="entry name" value="Homeodomain-like"/>
    <property type="match status" value="1"/>
</dbReference>
<evidence type="ECO:0000256" key="5">
    <source>
        <dbReference type="ARBA" id="ARBA00023155"/>
    </source>
</evidence>
<dbReference type="AlphaFoldDB" id="A0A6A3ANL5"/>
<dbReference type="Gene3D" id="1.10.10.60">
    <property type="entry name" value="Homeodomain-like"/>
    <property type="match status" value="1"/>
</dbReference>
<dbReference type="Proteomes" id="UP000436088">
    <property type="component" value="Unassembled WGS sequence"/>
</dbReference>
<keyword evidence="4 8" id="KW-0238">DNA-binding</keyword>